<protein>
    <submittedName>
        <fullName evidence="1">Uncharacterized protein</fullName>
    </submittedName>
</protein>
<evidence type="ECO:0000313" key="1">
    <source>
        <dbReference type="EMBL" id="KAJ9068878.1"/>
    </source>
</evidence>
<evidence type="ECO:0000313" key="2">
    <source>
        <dbReference type="Proteomes" id="UP001165960"/>
    </source>
</evidence>
<sequence>MRVTSILVFLAAFVVGAPVDSNLSLQDTPAGGNEDMSVVTDPLCGPTGEQCLRASFGDSDMRQAGGSFVIADIIDMTKNRASSAIRSIKSFMINKAFRSGRS</sequence>
<dbReference type="EMBL" id="QTSX02003681">
    <property type="protein sequence ID" value="KAJ9068878.1"/>
    <property type="molecule type" value="Genomic_DNA"/>
</dbReference>
<organism evidence="1 2">
    <name type="scientific">Entomophthora muscae</name>
    <dbReference type="NCBI Taxonomy" id="34485"/>
    <lineage>
        <taxon>Eukaryota</taxon>
        <taxon>Fungi</taxon>
        <taxon>Fungi incertae sedis</taxon>
        <taxon>Zoopagomycota</taxon>
        <taxon>Entomophthoromycotina</taxon>
        <taxon>Entomophthoromycetes</taxon>
        <taxon>Entomophthorales</taxon>
        <taxon>Entomophthoraceae</taxon>
        <taxon>Entomophthora</taxon>
    </lineage>
</organism>
<keyword evidence="2" id="KW-1185">Reference proteome</keyword>
<reference evidence="1" key="1">
    <citation type="submission" date="2022-04" db="EMBL/GenBank/DDBJ databases">
        <title>Genome of the entomopathogenic fungus Entomophthora muscae.</title>
        <authorList>
            <person name="Elya C."/>
            <person name="Lovett B.R."/>
            <person name="Lee E."/>
            <person name="Macias A.M."/>
            <person name="Hajek A.E."/>
            <person name="De Bivort B.L."/>
            <person name="Kasson M.T."/>
            <person name="De Fine Licht H.H."/>
            <person name="Stajich J.E."/>
        </authorList>
    </citation>
    <scope>NUCLEOTIDE SEQUENCE</scope>
    <source>
        <strain evidence="1">Berkeley</strain>
    </source>
</reference>
<dbReference type="Proteomes" id="UP001165960">
    <property type="component" value="Unassembled WGS sequence"/>
</dbReference>
<comment type="caution">
    <text evidence="1">The sequence shown here is derived from an EMBL/GenBank/DDBJ whole genome shotgun (WGS) entry which is preliminary data.</text>
</comment>
<name>A0ACC2T2R3_9FUNG</name>
<proteinExistence type="predicted"/>
<gene>
    <name evidence="1" type="ORF">DSO57_1024315</name>
</gene>
<accession>A0ACC2T2R3</accession>